<dbReference type="GeneID" id="93862303"/>
<proteinExistence type="predicted"/>
<dbReference type="AlphaFoldDB" id="A0A2Z5R3A4"/>
<dbReference type="Proteomes" id="UP000250241">
    <property type="component" value="Chromosome"/>
</dbReference>
<dbReference type="KEGG" id="raj:RA11412_2722"/>
<keyword evidence="2" id="KW-1185">Reference proteome</keyword>
<sequence length="551" mass="60598">MRTERTARFEEAVRQLGGGTVEARMGAARTLVILADEWLADTAVTEHERHHQVQTIIDALCESIRSPFSLAYRAELWADEPTGDLQEQSRFYAERAELVAEAKVRRSILTEIHERVRWMTTKTVSQNPYAPLKTGDFSPGTWSGFAYDFSGTLFFYPVDFRGSCWGQGLNLSGCTHREDANLTGSYYGGPADFSGSTYADDADFFGSVYAGATDFSGCAYGGYTRFGGSLYREFVNFSGSTFGPYAGFISSVYRSDADFSGCTYTGYMSASQCAYHGRAIFTGSTYNSDTRLNHSHYSRAARFDSCTYKGDAFLHDNTYCGTFNASGCTYTNPVSFDRCTYLQDASFVGSTFGHYFTGSDSAYYGRVAFNRCRSTGYVAFAGSIFHEEVNFTGNVYGMNLSVREAVFLEGVDCSNSVCHERAANFREAAFMGGASFAGVRFVANEPAFDRCLFNPMAGYLFNVAMGSEHCIPMAAGCPSFPIGSRTLTEQGLIRLSSYRQSINRAAKALEVMTRRTGQDSPEVLEARPELHAASEALASWVRSLTAPDTAR</sequence>
<dbReference type="EMBL" id="AP017895">
    <property type="protein sequence ID" value="BAV89021.1"/>
    <property type="molecule type" value="Genomic_DNA"/>
</dbReference>
<name>A0A2Z5R3A4_9MICC</name>
<evidence type="ECO:0000313" key="2">
    <source>
        <dbReference type="Proteomes" id="UP000250241"/>
    </source>
</evidence>
<reference evidence="1 2" key="1">
    <citation type="submission" date="2016-10" db="EMBL/GenBank/DDBJ databases">
        <title>Genome sequence of Rothia aeria strain JCM11412.</title>
        <authorList>
            <person name="Nambu T."/>
        </authorList>
    </citation>
    <scope>NUCLEOTIDE SEQUENCE [LARGE SCALE GENOMIC DNA]</scope>
    <source>
        <strain evidence="1 2">JCM 11412</strain>
    </source>
</reference>
<gene>
    <name evidence="1" type="ORF">RA11412_2722</name>
</gene>
<dbReference type="RefSeq" id="WP_128088115.1">
    <property type="nucleotide sequence ID" value="NZ_CP068102.1"/>
</dbReference>
<protein>
    <submittedName>
        <fullName evidence="1">Uncharacterized protein</fullName>
    </submittedName>
</protein>
<accession>A0A2Z5R3A4</accession>
<organism evidence="1 2">
    <name type="scientific">Rothia aeria</name>
    <dbReference type="NCBI Taxonomy" id="172042"/>
    <lineage>
        <taxon>Bacteria</taxon>
        <taxon>Bacillati</taxon>
        <taxon>Actinomycetota</taxon>
        <taxon>Actinomycetes</taxon>
        <taxon>Micrococcales</taxon>
        <taxon>Micrococcaceae</taxon>
        <taxon>Rothia</taxon>
    </lineage>
</organism>
<evidence type="ECO:0000313" key="1">
    <source>
        <dbReference type="EMBL" id="BAV89021.1"/>
    </source>
</evidence>